<reference evidence="1 2" key="1">
    <citation type="submission" date="2015-12" db="EMBL/GenBank/DDBJ databases">
        <title>Intraspecies pangenome expansion in the marine bacterium Alteromonas.</title>
        <authorList>
            <person name="Lopez-Perez M."/>
            <person name="Rodriguez-Valera F."/>
        </authorList>
    </citation>
    <scope>NUCLEOTIDE SEQUENCE [LARGE SCALE GENOMIC DNA]</scope>
    <source>
        <strain evidence="1 2">UM8</strain>
    </source>
</reference>
<sequence>MTQRQPLILATGLQSGGTTVVSHAFLKHPELDGILDMASDRIEMNLARVSAPVVWVKMTTIAFRWEEVAAVYEQQGYEVYPLLIVRNPFDAWASLKHKWYGLNGVTAEDPPLMLRFSRFLKDWLQFKQHGWPVMCFEDFVANPEAALNKACEALPIEFNAAMLEAKSSVDDIAYVSESNASFAENLSQGVVGNVAKRIATLAEDEVNWLQSTFSQMNDEFGYSNRHGVDASRRELAPNPFDSRRYLGFGPQVLAKKVSAKLPALLKVCREVQAQKCPVVVYGQGDFGEYLLTILQNADVKVTVVMDTYATEQGVILGTPVCGPDRINEYQSGMFVIASFQHAAEIKRTLLASRTITDAQIFDFGVQ</sequence>
<dbReference type="RefSeq" id="WP_015066466.1">
    <property type="nucleotide sequence ID" value="NZ_CP013928.1"/>
</dbReference>
<dbReference type="InterPro" id="IPR027417">
    <property type="entry name" value="P-loop_NTPase"/>
</dbReference>
<gene>
    <name evidence="1" type="ORF">AV942_05125</name>
</gene>
<evidence type="ECO:0000313" key="2">
    <source>
        <dbReference type="Proteomes" id="UP000061468"/>
    </source>
</evidence>
<dbReference type="Gene3D" id="3.40.50.300">
    <property type="entry name" value="P-loop containing nucleotide triphosphate hydrolases"/>
    <property type="match status" value="1"/>
</dbReference>
<organism evidence="1 2">
    <name type="scientific">Alteromonas mediterranea</name>
    <dbReference type="NCBI Taxonomy" id="314275"/>
    <lineage>
        <taxon>Bacteria</taxon>
        <taxon>Pseudomonadati</taxon>
        <taxon>Pseudomonadota</taxon>
        <taxon>Gammaproteobacteria</taxon>
        <taxon>Alteromonadales</taxon>
        <taxon>Alteromonadaceae</taxon>
        <taxon>Alteromonas/Salinimonas group</taxon>
        <taxon>Alteromonas</taxon>
    </lineage>
</organism>
<dbReference type="Gene3D" id="3.40.50.720">
    <property type="entry name" value="NAD(P)-binding Rossmann-like Domain"/>
    <property type="match status" value="1"/>
</dbReference>
<dbReference type="SUPFAM" id="SSF52540">
    <property type="entry name" value="P-loop containing nucleoside triphosphate hydrolases"/>
    <property type="match status" value="1"/>
</dbReference>
<dbReference type="Proteomes" id="UP000061468">
    <property type="component" value="Chromosome"/>
</dbReference>
<accession>A0AAC9F6T0</accession>
<dbReference type="AlphaFoldDB" id="A0AAC9F6T0"/>
<name>A0AAC9F6T0_9ALTE</name>
<evidence type="ECO:0000313" key="1">
    <source>
        <dbReference type="EMBL" id="AMJ77738.1"/>
    </source>
</evidence>
<protein>
    <recommendedName>
        <fullName evidence="3">Sulfotransferase family protein</fullName>
    </recommendedName>
</protein>
<dbReference type="EMBL" id="CP013928">
    <property type="protein sequence ID" value="AMJ77738.1"/>
    <property type="molecule type" value="Genomic_DNA"/>
</dbReference>
<proteinExistence type="predicted"/>
<evidence type="ECO:0008006" key="3">
    <source>
        <dbReference type="Google" id="ProtNLM"/>
    </source>
</evidence>